<organism evidence="1 2">
    <name type="scientific">Populus euphratica</name>
    <name type="common">Euphrates poplar</name>
    <dbReference type="NCBI Taxonomy" id="75702"/>
    <lineage>
        <taxon>Eukaryota</taxon>
        <taxon>Viridiplantae</taxon>
        <taxon>Streptophyta</taxon>
        <taxon>Embryophyta</taxon>
        <taxon>Tracheophyta</taxon>
        <taxon>Spermatophyta</taxon>
        <taxon>Magnoliopsida</taxon>
        <taxon>eudicotyledons</taxon>
        <taxon>Gunneridae</taxon>
        <taxon>Pentapetalae</taxon>
        <taxon>rosids</taxon>
        <taxon>fabids</taxon>
        <taxon>Malpighiales</taxon>
        <taxon>Salicaceae</taxon>
        <taxon>Saliceae</taxon>
        <taxon>Populus</taxon>
    </lineage>
</organism>
<dbReference type="Proteomes" id="UP000694918">
    <property type="component" value="Unplaced"/>
</dbReference>
<sequence>MLKEKHERKAWSLPSIEEFNKIYSGLFFARFLSLDMLLVTTPLLGVMHSPITVSSNDPSMSSSAQSLGSPRGCVRISRILVTGISSNDPEAVFVLLPEGMLSSTNPDFPPGLPPLADSSSPSNLAAISSQEYGNPSWKRSQICSKRQSWF</sequence>
<dbReference type="KEGG" id="peu:105134349"/>
<gene>
    <name evidence="2" type="primary">LOC105134349</name>
</gene>
<name>A0AAJ6UWQ4_POPEU</name>
<dbReference type="AlphaFoldDB" id="A0AAJ6UWQ4"/>
<reference evidence="2" key="1">
    <citation type="submission" date="2025-08" db="UniProtKB">
        <authorList>
            <consortium name="RefSeq"/>
        </authorList>
    </citation>
    <scope>IDENTIFICATION</scope>
</reference>
<accession>A0AAJ6UWQ4</accession>
<dbReference type="GeneID" id="105134349"/>
<evidence type="ECO:0000313" key="1">
    <source>
        <dbReference type="Proteomes" id="UP000694918"/>
    </source>
</evidence>
<dbReference type="RefSeq" id="XP_011037030.1">
    <property type="nucleotide sequence ID" value="XM_011038728.1"/>
</dbReference>
<protein>
    <submittedName>
        <fullName evidence="2">Uncharacterized protein LOC105134349</fullName>
    </submittedName>
</protein>
<keyword evidence="1" id="KW-1185">Reference proteome</keyword>
<evidence type="ECO:0000313" key="2">
    <source>
        <dbReference type="RefSeq" id="XP_011037030.1"/>
    </source>
</evidence>
<proteinExistence type="predicted"/>